<dbReference type="AlphaFoldDB" id="A0AA38KQE0"/>
<evidence type="ECO:0000313" key="1">
    <source>
        <dbReference type="EMBL" id="KAH9307669.1"/>
    </source>
</evidence>
<accession>A0AA38KQE0</accession>
<feature type="non-terminal residue" evidence="1">
    <location>
        <position position="152"/>
    </location>
</feature>
<sequence>MGLELLRISAIKWGDDKAIILTKKTRLRLSDYATTLGIPFFYEEIWLQNLKTLILSDEIFLVFNMMVDLPHGVPATQTIDDGVSIHNRVPTTHNSNVGIEPHRCYGGLFLQHVGIFGGGASQGWFGEKCDVTYIHHSKDSKMDSEQQQGINL</sequence>
<dbReference type="Proteomes" id="UP000824469">
    <property type="component" value="Unassembled WGS sequence"/>
</dbReference>
<name>A0AA38KQE0_TAXCH</name>
<gene>
    <name evidence="1" type="ORF">KI387_035580</name>
</gene>
<organism evidence="1 2">
    <name type="scientific">Taxus chinensis</name>
    <name type="common">Chinese yew</name>
    <name type="synonym">Taxus wallichiana var. chinensis</name>
    <dbReference type="NCBI Taxonomy" id="29808"/>
    <lineage>
        <taxon>Eukaryota</taxon>
        <taxon>Viridiplantae</taxon>
        <taxon>Streptophyta</taxon>
        <taxon>Embryophyta</taxon>
        <taxon>Tracheophyta</taxon>
        <taxon>Spermatophyta</taxon>
        <taxon>Pinopsida</taxon>
        <taxon>Pinidae</taxon>
        <taxon>Conifers II</taxon>
        <taxon>Cupressales</taxon>
        <taxon>Taxaceae</taxon>
        <taxon>Taxus</taxon>
    </lineage>
</organism>
<evidence type="ECO:0000313" key="2">
    <source>
        <dbReference type="Proteomes" id="UP000824469"/>
    </source>
</evidence>
<dbReference type="EMBL" id="JAHRHJ020000007">
    <property type="protein sequence ID" value="KAH9307669.1"/>
    <property type="molecule type" value="Genomic_DNA"/>
</dbReference>
<keyword evidence="2" id="KW-1185">Reference proteome</keyword>
<protein>
    <submittedName>
        <fullName evidence="1">Uncharacterized protein</fullName>
    </submittedName>
</protein>
<proteinExistence type="predicted"/>
<comment type="caution">
    <text evidence="1">The sequence shown here is derived from an EMBL/GenBank/DDBJ whole genome shotgun (WGS) entry which is preliminary data.</text>
</comment>
<reference evidence="1 2" key="1">
    <citation type="journal article" date="2021" name="Nat. Plants">
        <title>The Taxus genome provides insights into paclitaxel biosynthesis.</title>
        <authorList>
            <person name="Xiong X."/>
            <person name="Gou J."/>
            <person name="Liao Q."/>
            <person name="Li Y."/>
            <person name="Zhou Q."/>
            <person name="Bi G."/>
            <person name="Li C."/>
            <person name="Du R."/>
            <person name="Wang X."/>
            <person name="Sun T."/>
            <person name="Guo L."/>
            <person name="Liang H."/>
            <person name="Lu P."/>
            <person name="Wu Y."/>
            <person name="Zhang Z."/>
            <person name="Ro D.K."/>
            <person name="Shang Y."/>
            <person name="Huang S."/>
            <person name="Yan J."/>
        </authorList>
    </citation>
    <scope>NUCLEOTIDE SEQUENCE [LARGE SCALE GENOMIC DNA]</scope>
    <source>
        <strain evidence="1">Ta-2019</strain>
    </source>
</reference>